<feature type="non-terminal residue" evidence="2">
    <location>
        <position position="148"/>
    </location>
</feature>
<sequence>MAGIGSMLPSTPTGADPVSGGDEQLQGIKTDTRASFVNFIDDVTDKVLKTGPEIDDDANTKQPESIEAVWTYSAELRINGPGFIRLANQVNIRGAETGGSLERAIGQVNAANQVELGDALTSAVIVGTQVTITPPAVLSSTLNVIGTS</sequence>
<dbReference type="AlphaFoldDB" id="X0WB39"/>
<dbReference type="EMBL" id="BARS01034275">
    <property type="protein sequence ID" value="GAG20422.1"/>
    <property type="molecule type" value="Genomic_DNA"/>
</dbReference>
<organism evidence="2">
    <name type="scientific">marine sediment metagenome</name>
    <dbReference type="NCBI Taxonomy" id="412755"/>
    <lineage>
        <taxon>unclassified sequences</taxon>
        <taxon>metagenomes</taxon>
        <taxon>ecological metagenomes</taxon>
    </lineage>
</organism>
<accession>X0WB39</accession>
<proteinExistence type="predicted"/>
<feature type="region of interest" description="Disordered" evidence="1">
    <location>
        <begin position="1"/>
        <end position="25"/>
    </location>
</feature>
<name>X0WB39_9ZZZZ</name>
<comment type="caution">
    <text evidence="2">The sequence shown here is derived from an EMBL/GenBank/DDBJ whole genome shotgun (WGS) entry which is preliminary data.</text>
</comment>
<protein>
    <submittedName>
        <fullName evidence="2">Uncharacterized protein</fullName>
    </submittedName>
</protein>
<evidence type="ECO:0000256" key="1">
    <source>
        <dbReference type="SAM" id="MobiDB-lite"/>
    </source>
</evidence>
<gene>
    <name evidence="2" type="ORF">S01H1_52976</name>
</gene>
<evidence type="ECO:0000313" key="2">
    <source>
        <dbReference type="EMBL" id="GAG20422.1"/>
    </source>
</evidence>
<reference evidence="2" key="1">
    <citation type="journal article" date="2014" name="Front. Microbiol.">
        <title>High frequency of phylogenetically diverse reductive dehalogenase-homologous genes in deep subseafloor sedimentary metagenomes.</title>
        <authorList>
            <person name="Kawai M."/>
            <person name="Futagami T."/>
            <person name="Toyoda A."/>
            <person name="Takaki Y."/>
            <person name="Nishi S."/>
            <person name="Hori S."/>
            <person name="Arai W."/>
            <person name="Tsubouchi T."/>
            <person name="Morono Y."/>
            <person name="Uchiyama I."/>
            <person name="Ito T."/>
            <person name="Fujiyama A."/>
            <person name="Inagaki F."/>
            <person name="Takami H."/>
        </authorList>
    </citation>
    <scope>NUCLEOTIDE SEQUENCE</scope>
    <source>
        <strain evidence="2">Expedition CK06-06</strain>
    </source>
</reference>